<feature type="transmembrane region" description="Helical" evidence="1">
    <location>
        <begin position="7"/>
        <end position="26"/>
    </location>
</feature>
<dbReference type="Proteomes" id="UP001595379">
    <property type="component" value="Unassembled WGS sequence"/>
</dbReference>
<name>A0ABV7A0V0_9PROT</name>
<keyword evidence="1" id="KW-0472">Membrane</keyword>
<proteinExistence type="predicted"/>
<dbReference type="RefSeq" id="WP_343163257.1">
    <property type="nucleotide sequence ID" value="NZ_JBHRSV010000028.1"/>
</dbReference>
<evidence type="ECO:0000256" key="1">
    <source>
        <dbReference type="SAM" id="Phobius"/>
    </source>
</evidence>
<protein>
    <submittedName>
        <fullName evidence="2">Uncharacterized protein</fullName>
    </submittedName>
</protein>
<evidence type="ECO:0000313" key="3">
    <source>
        <dbReference type="Proteomes" id="UP001595379"/>
    </source>
</evidence>
<dbReference type="EMBL" id="JBHRSV010000028">
    <property type="protein sequence ID" value="MFC2927270.1"/>
    <property type="molecule type" value="Genomic_DNA"/>
</dbReference>
<evidence type="ECO:0000313" key="2">
    <source>
        <dbReference type="EMBL" id="MFC2927270.1"/>
    </source>
</evidence>
<keyword evidence="1" id="KW-0812">Transmembrane</keyword>
<keyword evidence="1" id="KW-1133">Transmembrane helix</keyword>
<organism evidence="2 3">
    <name type="scientific">Hyphobacterium vulgare</name>
    <dbReference type="NCBI Taxonomy" id="1736751"/>
    <lineage>
        <taxon>Bacteria</taxon>
        <taxon>Pseudomonadati</taxon>
        <taxon>Pseudomonadota</taxon>
        <taxon>Alphaproteobacteria</taxon>
        <taxon>Maricaulales</taxon>
        <taxon>Maricaulaceae</taxon>
        <taxon>Hyphobacterium</taxon>
    </lineage>
</organism>
<sequence length="418" mass="47165">MARYARALLIAFAVWLVGFGGFTFLVDPYGLMPGVQIPGVNERRTRAHEDGYRVRTGHRLLDTRAGTIIMGSSRVADGYPRDIPDWEGGFENLGMAGTTAFELARASTLAAGNPDIRCVIIGMDLREFGTEPNAHATYWLTPLAGGPRLFADLRMLLSPSAFARAMQTLIDNITGGSDTRWEHAYDEDILRERFEEEISKRYRGYSTYEYDPERMRFLFRGVDALLAEGKQVVFVIHPVHVWQEEAGYRAGVNDEEYALRRDAAAHLAARPQIEADRPCFDGPALQVWDFGGYQPVSLTAPPDWDGQGPNPWYYVPAHYRPALGQAVLDRLRGREREAPVSADLFGYRLTPDTLDDLLAAREARREAWLASGDEWMDYVSGEFDALDANPPPPERDARHYLNRDNWSQLERDVRRHGG</sequence>
<comment type="caution">
    <text evidence="2">The sequence shown here is derived from an EMBL/GenBank/DDBJ whole genome shotgun (WGS) entry which is preliminary data.</text>
</comment>
<accession>A0ABV7A0V0</accession>
<gene>
    <name evidence="2" type="ORF">ACFOOR_14275</name>
</gene>
<keyword evidence="3" id="KW-1185">Reference proteome</keyword>
<reference evidence="3" key="1">
    <citation type="journal article" date="2019" name="Int. J. Syst. Evol. Microbiol.">
        <title>The Global Catalogue of Microorganisms (GCM) 10K type strain sequencing project: providing services to taxonomists for standard genome sequencing and annotation.</title>
        <authorList>
            <consortium name="The Broad Institute Genomics Platform"/>
            <consortium name="The Broad Institute Genome Sequencing Center for Infectious Disease"/>
            <person name="Wu L."/>
            <person name="Ma J."/>
        </authorList>
    </citation>
    <scope>NUCLEOTIDE SEQUENCE [LARGE SCALE GENOMIC DNA]</scope>
    <source>
        <strain evidence="3">KCTC 52487</strain>
    </source>
</reference>